<sequence length="360" mass="39517">MGDPKAFLNIPRQEAGYRPVNERIADYSQVEQTLNTNSRKLQASRCMDCGVPFCHWACPIGNKQPEWQDALYRGKWKEAYEVLSSTCDFPEFTGRICPALCEKSCVLKLSCDQPVTIRENEAAIVEAAFREGYIQVKTPRRNGKKVAVIGAGPAGLVVANQLNLKGYSVTLFDKDEAPGGLLRFGIPNFKLDKNVIDRRMKILAAEGILFEMGVEIDVNHLPEGFDAYCICTGTPTARDLSIPGRELKGIHFALEMLAQQNRLLAGQTFPKDKLVNAKGKKVLVIGGGDTGSDCIGTSVRQGAVSVTQIEIMPKPPVGYNPATPWAHNGWQSSKRLPAMKKVVHAAGAWLPISSSERMEK</sequence>
<dbReference type="InterPro" id="IPR051394">
    <property type="entry name" value="Glutamate_Synthase"/>
</dbReference>
<dbReference type="PANTHER" id="PTHR43100">
    <property type="entry name" value="GLUTAMATE SYNTHASE [NADPH] SMALL CHAIN"/>
    <property type="match status" value="1"/>
</dbReference>
<protein>
    <submittedName>
        <fullName evidence="2">Glutamate synthase [NADPH] small chain</fullName>
        <ecNumber evidence="2">1.4.1.13</ecNumber>
    </submittedName>
</protein>
<dbReference type="GO" id="GO:0004355">
    <property type="term" value="F:glutamate synthase (NADPH) activity"/>
    <property type="evidence" value="ECO:0007669"/>
    <property type="project" value="UniProtKB-EC"/>
</dbReference>
<comment type="caution">
    <text evidence="2">The sequence shown here is derived from an EMBL/GenBank/DDBJ whole genome shotgun (WGS) entry which is preliminary data.</text>
</comment>
<evidence type="ECO:0000259" key="1">
    <source>
        <dbReference type="PROSITE" id="PS51379"/>
    </source>
</evidence>
<dbReference type="InterPro" id="IPR009051">
    <property type="entry name" value="Helical_ferredxn"/>
</dbReference>
<name>W6P6L4_9BACE</name>
<dbReference type="InterPro" id="IPR036188">
    <property type="entry name" value="FAD/NAD-bd_sf"/>
</dbReference>
<accession>W6P6L4</accession>
<dbReference type="PANTHER" id="PTHR43100:SF1">
    <property type="entry name" value="GLUTAMATE SYNTHASE [NADPH] SMALL CHAIN"/>
    <property type="match status" value="1"/>
</dbReference>
<dbReference type="Proteomes" id="UP000019380">
    <property type="component" value="Unassembled WGS sequence"/>
</dbReference>
<dbReference type="InterPro" id="IPR028261">
    <property type="entry name" value="DPD_II"/>
</dbReference>
<evidence type="ECO:0000313" key="3">
    <source>
        <dbReference type="Proteomes" id="UP000019380"/>
    </source>
</evidence>
<dbReference type="EC" id="1.4.1.13" evidence="2"/>
<dbReference type="Pfam" id="PF14691">
    <property type="entry name" value="Fer4_20"/>
    <property type="match status" value="1"/>
</dbReference>
<evidence type="ECO:0000313" key="2">
    <source>
        <dbReference type="EMBL" id="CDM05726.1"/>
    </source>
</evidence>
<proteinExistence type="predicted"/>
<reference evidence="2 3" key="1">
    <citation type="submission" date="2013-12" db="EMBL/GenBank/DDBJ databases">
        <title>Improved hybrid genome assemblies of Bacteroides xylanisolvens SD CC 1b and Bacteroides xylanisolvens SD CC 2a using Illumina and 454 Sequencing.</title>
        <authorList>
            <person name="Ramaraj T."/>
            <person name="Sundararajan A."/>
            <person name="Mudge J."/>
            <person name="Schilkey F.D."/>
            <person name="Delvecchio V."/>
            <person name="Donlon M."/>
            <person name="Ziemer C."/>
        </authorList>
    </citation>
    <scope>NUCLEOTIDE SEQUENCE [LARGE SCALE GENOMIC DNA]</scope>
</reference>
<feature type="domain" description="4Fe-4S ferredoxin-type" evidence="1">
    <location>
        <begin position="37"/>
        <end position="68"/>
    </location>
</feature>
<dbReference type="SUPFAM" id="SSF46548">
    <property type="entry name" value="alpha-helical ferredoxin"/>
    <property type="match status" value="1"/>
</dbReference>
<dbReference type="PRINTS" id="PR00419">
    <property type="entry name" value="ADXRDTASE"/>
</dbReference>
<dbReference type="InterPro" id="IPR023753">
    <property type="entry name" value="FAD/NAD-binding_dom"/>
</dbReference>
<dbReference type="GO" id="GO:0051536">
    <property type="term" value="F:iron-sulfur cluster binding"/>
    <property type="evidence" value="ECO:0007669"/>
    <property type="project" value="InterPro"/>
</dbReference>
<dbReference type="SUPFAM" id="SSF51971">
    <property type="entry name" value="Nucleotide-binding domain"/>
    <property type="match status" value="1"/>
</dbReference>
<gene>
    <name evidence="2" type="ORF">BN890_33190</name>
</gene>
<organism evidence="2 3">
    <name type="scientific">Bacteroides xylanisolvens SD CC 1b</name>
    <dbReference type="NCBI Taxonomy" id="702447"/>
    <lineage>
        <taxon>Bacteria</taxon>
        <taxon>Pseudomonadati</taxon>
        <taxon>Bacteroidota</taxon>
        <taxon>Bacteroidia</taxon>
        <taxon>Bacteroidales</taxon>
        <taxon>Bacteroidaceae</taxon>
        <taxon>Bacteroides</taxon>
    </lineage>
</organism>
<keyword evidence="2" id="KW-0560">Oxidoreductase</keyword>
<dbReference type="Gene3D" id="1.10.1060.10">
    <property type="entry name" value="Alpha-helical ferredoxin"/>
    <property type="match status" value="1"/>
</dbReference>
<dbReference type="AlphaFoldDB" id="W6P6L4"/>
<dbReference type="Gene3D" id="3.50.50.60">
    <property type="entry name" value="FAD/NAD(P)-binding domain"/>
    <property type="match status" value="2"/>
</dbReference>
<dbReference type="EMBL" id="CBXG010000039">
    <property type="protein sequence ID" value="CDM05726.1"/>
    <property type="molecule type" value="Genomic_DNA"/>
</dbReference>
<dbReference type="InterPro" id="IPR017896">
    <property type="entry name" value="4Fe4S_Fe-S-bd"/>
</dbReference>
<dbReference type="PROSITE" id="PS51379">
    <property type="entry name" value="4FE4S_FER_2"/>
    <property type="match status" value="1"/>
</dbReference>
<dbReference type="Pfam" id="PF07992">
    <property type="entry name" value="Pyr_redox_2"/>
    <property type="match status" value="1"/>
</dbReference>